<keyword evidence="2" id="KW-1133">Transmembrane helix</keyword>
<dbReference type="AlphaFoldDB" id="A0A161WHR6"/>
<accession>A0A161WHR6</accession>
<organism evidence="3 4">
    <name type="scientific">Colletotrichum tofieldiae</name>
    <dbReference type="NCBI Taxonomy" id="708197"/>
    <lineage>
        <taxon>Eukaryota</taxon>
        <taxon>Fungi</taxon>
        <taxon>Dikarya</taxon>
        <taxon>Ascomycota</taxon>
        <taxon>Pezizomycotina</taxon>
        <taxon>Sordariomycetes</taxon>
        <taxon>Hypocreomycetidae</taxon>
        <taxon>Glomerellales</taxon>
        <taxon>Glomerellaceae</taxon>
        <taxon>Colletotrichum</taxon>
        <taxon>Colletotrichum spaethianum species complex</taxon>
    </lineage>
</organism>
<dbReference type="STRING" id="708197.A0A161WHR6"/>
<keyword evidence="2" id="KW-0812">Transmembrane</keyword>
<proteinExistence type="predicted"/>
<feature type="region of interest" description="Disordered" evidence="1">
    <location>
        <begin position="316"/>
        <end position="353"/>
    </location>
</feature>
<dbReference type="InterPro" id="IPR021842">
    <property type="entry name" value="DUF3435"/>
</dbReference>
<evidence type="ECO:0000256" key="2">
    <source>
        <dbReference type="SAM" id="Phobius"/>
    </source>
</evidence>
<dbReference type="PANTHER" id="PTHR37535:SF2">
    <property type="entry name" value="FINGER DOMAIN PROTEIN, PUTATIVE (AFU_ORTHOLOGUE AFUA_6G09300)-RELATED"/>
    <property type="match status" value="1"/>
</dbReference>
<keyword evidence="2" id="KW-0472">Membrane</keyword>
<reference evidence="3 4" key="1">
    <citation type="submission" date="2015-06" db="EMBL/GenBank/DDBJ databases">
        <title>Survival trade-offs in plant roots during colonization by closely related pathogenic and mutualistic fungi.</title>
        <authorList>
            <person name="Hacquard S."/>
            <person name="Kracher B."/>
            <person name="Hiruma K."/>
            <person name="Weinman A."/>
            <person name="Muench P."/>
            <person name="Garrido Oter R."/>
            <person name="Ver Loren van Themaat E."/>
            <person name="Dallerey J.-F."/>
            <person name="Damm U."/>
            <person name="Henrissat B."/>
            <person name="Lespinet O."/>
            <person name="Thon M."/>
            <person name="Kemen E."/>
            <person name="McHardy A.C."/>
            <person name="Schulze-Lefert P."/>
            <person name="O'Connell R.J."/>
        </authorList>
    </citation>
    <scope>NUCLEOTIDE SEQUENCE [LARGE SCALE GENOMIC DNA]</scope>
    <source>
        <strain evidence="3 4">0861</strain>
    </source>
</reference>
<dbReference type="Proteomes" id="UP000076552">
    <property type="component" value="Unassembled WGS sequence"/>
</dbReference>
<keyword evidence="4" id="KW-1185">Reference proteome</keyword>
<comment type="caution">
    <text evidence="3">The sequence shown here is derived from an EMBL/GenBank/DDBJ whole genome shotgun (WGS) entry which is preliminary data.</text>
</comment>
<dbReference type="Pfam" id="PF11917">
    <property type="entry name" value="DUF3435"/>
    <property type="match status" value="1"/>
</dbReference>
<protein>
    <submittedName>
        <fullName evidence="3">C2H2 finger domain protein</fullName>
    </submittedName>
</protein>
<evidence type="ECO:0000313" key="4">
    <source>
        <dbReference type="Proteomes" id="UP000076552"/>
    </source>
</evidence>
<feature type="compositionally biased region" description="Polar residues" evidence="1">
    <location>
        <begin position="333"/>
        <end position="343"/>
    </location>
</feature>
<feature type="compositionally biased region" description="Basic residues" evidence="1">
    <location>
        <begin position="318"/>
        <end position="332"/>
    </location>
</feature>
<evidence type="ECO:0000313" key="3">
    <source>
        <dbReference type="EMBL" id="KZL70486.1"/>
    </source>
</evidence>
<feature type="transmembrane region" description="Helical" evidence="2">
    <location>
        <begin position="33"/>
        <end position="54"/>
    </location>
</feature>
<dbReference type="PANTHER" id="PTHR37535">
    <property type="entry name" value="FLUG DOMAIN PROTEIN"/>
    <property type="match status" value="1"/>
</dbReference>
<gene>
    <name evidence="3" type="ORF">CT0861_09550</name>
</gene>
<dbReference type="EMBL" id="LFIV01000088">
    <property type="protein sequence ID" value="KZL70486.1"/>
    <property type="molecule type" value="Genomic_DNA"/>
</dbReference>
<name>A0A161WHR6_9PEZI</name>
<feature type="compositionally biased region" description="Basic and acidic residues" evidence="1">
    <location>
        <begin position="344"/>
        <end position="353"/>
    </location>
</feature>
<sequence>MHGLNDQARANRVVAIDQLKQHIEETLSTTRKMFGVGEVRLLAVLFVLLVAPAGPRRRAITKLHFRDIRVVLARDSESGPHNLLIRFTPKFTKEYLGTPTQSPKLCLIPPYCSSHVFLLGILFRHRSFRVRSLTSPDQLKKLGICPGKLEFPWLLREDLNDTYIFRRAILIPTGYVLSNEPIFGAMMEAWFKRIGQLLGLEYSTILYSLRYNAANEFGQSADVSGALRNLVLAHASSETFRRHYLGREIGADLWGILRCQKPQQALIKQSGSVGHSISKCRSTDLTQEQSASIATNPTIRRPLTISSANYEAIDSPRLRRRTPAVHKDRHRSAYSQRSLLRSSPHSEDQYQRRDSAIDAVSAYCLVQEGCTMRRPWLLPKDSLSKTPSNGSEGSPLYLATLSIYARNETERPRRCFVCIDQAHSLPPDDPRVDDLIQEFYSSNDLTKHFNRKHLSKMKENDKIDCKVCKMSLDHRMHFQNNAFRIHGTVS</sequence>
<evidence type="ECO:0000256" key="1">
    <source>
        <dbReference type="SAM" id="MobiDB-lite"/>
    </source>
</evidence>